<dbReference type="Pfam" id="PF07905">
    <property type="entry name" value="PucR"/>
    <property type="match status" value="1"/>
</dbReference>
<feature type="domain" description="Purine catabolism PurC-like" evidence="1">
    <location>
        <begin position="22"/>
        <end position="138"/>
    </location>
</feature>
<gene>
    <name evidence="5" type="ORF">UFOPK2648_01281</name>
    <name evidence="6" type="ORF">UFOPK3037_00922</name>
    <name evidence="3" type="ORF">UFOPK3406_00716</name>
    <name evidence="4" type="ORF">UFOPK3925_01157</name>
    <name evidence="7" type="ORF">UFOPK4097_00659</name>
</gene>
<reference evidence="4" key="1">
    <citation type="submission" date="2020-05" db="EMBL/GenBank/DDBJ databases">
        <authorList>
            <person name="Chiriac C."/>
            <person name="Salcher M."/>
            <person name="Ghai R."/>
            <person name="Kavagutti S V."/>
        </authorList>
    </citation>
    <scope>NUCLEOTIDE SEQUENCE</scope>
</reference>
<dbReference type="PANTHER" id="PTHR33744">
    <property type="entry name" value="CARBOHYDRATE DIACID REGULATOR"/>
    <property type="match status" value="1"/>
</dbReference>
<dbReference type="EMBL" id="CAEZYC010000102">
    <property type="protein sequence ID" value="CAB4718355.1"/>
    <property type="molecule type" value="Genomic_DNA"/>
</dbReference>
<evidence type="ECO:0000259" key="1">
    <source>
        <dbReference type="Pfam" id="PF07905"/>
    </source>
</evidence>
<dbReference type="PANTHER" id="PTHR33744:SF1">
    <property type="entry name" value="DNA-BINDING TRANSCRIPTIONAL ACTIVATOR ADER"/>
    <property type="match status" value="1"/>
</dbReference>
<evidence type="ECO:0000259" key="2">
    <source>
        <dbReference type="Pfam" id="PF13556"/>
    </source>
</evidence>
<dbReference type="EMBL" id="CAFBPK010000008">
    <property type="protein sequence ID" value="CAB5016608.1"/>
    <property type="molecule type" value="Genomic_DNA"/>
</dbReference>
<evidence type="ECO:0000313" key="5">
    <source>
        <dbReference type="EMBL" id="CAB4718355.1"/>
    </source>
</evidence>
<dbReference type="InterPro" id="IPR025736">
    <property type="entry name" value="PucR_C-HTH_dom"/>
</dbReference>
<dbReference type="EMBL" id="CAFAAO010000010">
    <property type="protein sequence ID" value="CAB4805410.1"/>
    <property type="molecule type" value="Genomic_DNA"/>
</dbReference>
<sequence>MHLHKSNWNLYSITLMAITVADLLEMSHLRLRLHSGANGVDCKLTWTHTSDLPEPWQWITGGELLLTNGMSFPADGPGQQELVERLVKAGASALAIGEQMYCPSLTAQFAETSDRLGFSVLLVEYPMPFVSIAKAVAAANLLEQSDQLIKTEKIYRTVHRMVNAQTESSAVTPDLAKILGCTINVCHRESAQPWYPSDPRLETKVAEELSKSNSRSLDVLAGAFAVPLSDGRALRLIDVPTQPSAVLAVEMNQPGVLDAILMQHAVTVIALEMAQSLVRIENERRFGADLLIQLMEGRGDVRSIRRQLMSRGINITRAVVVTITSPDMAKLRDLHITLWRNRIRNLVTLRRGSIYLLCVDDESVQEVVRSSVSNEALVGISATVGSIERVPEALREATWAVKAAAGNDKRTFHYGDRSPLFGIANLEDAKALVTRTLGALITHEQNHESELLQTLEAFFDNQRSWQKTADSLHVHRQTVLYRIRKIEEISGYNLSATRDIAELWLALQARSLIDLTDTVPQPRLGS</sequence>
<evidence type="ECO:0000313" key="4">
    <source>
        <dbReference type="EMBL" id="CAB4342752.1"/>
    </source>
</evidence>
<evidence type="ECO:0000313" key="7">
    <source>
        <dbReference type="EMBL" id="CAB5016608.1"/>
    </source>
</evidence>
<accession>A0A6J5ZNG3</accession>
<dbReference type="InterPro" id="IPR042070">
    <property type="entry name" value="PucR_C-HTH_sf"/>
</dbReference>
<organism evidence="4">
    <name type="scientific">freshwater metagenome</name>
    <dbReference type="NCBI Taxonomy" id="449393"/>
    <lineage>
        <taxon>unclassified sequences</taxon>
        <taxon>metagenomes</taxon>
        <taxon>ecological metagenomes</taxon>
    </lineage>
</organism>
<dbReference type="AlphaFoldDB" id="A0A6J5ZNG3"/>
<name>A0A6J5ZNG3_9ZZZZ</name>
<dbReference type="InterPro" id="IPR051448">
    <property type="entry name" value="CdaR-like_regulators"/>
</dbReference>
<evidence type="ECO:0000313" key="3">
    <source>
        <dbReference type="EMBL" id="CAB4337626.1"/>
    </source>
</evidence>
<dbReference type="Gene3D" id="1.10.10.2840">
    <property type="entry name" value="PucR C-terminal helix-turn-helix domain"/>
    <property type="match status" value="1"/>
</dbReference>
<proteinExistence type="predicted"/>
<dbReference type="EMBL" id="CAESAI010000013">
    <property type="protein sequence ID" value="CAB4337626.1"/>
    <property type="molecule type" value="Genomic_DNA"/>
</dbReference>
<dbReference type="EMBL" id="CAESAD010000009">
    <property type="protein sequence ID" value="CAB4342752.1"/>
    <property type="molecule type" value="Genomic_DNA"/>
</dbReference>
<evidence type="ECO:0000313" key="6">
    <source>
        <dbReference type="EMBL" id="CAB4805410.1"/>
    </source>
</evidence>
<dbReference type="Pfam" id="PF13556">
    <property type="entry name" value="HTH_30"/>
    <property type="match status" value="1"/>
</dbReference>
<protein>
    <submittedName>
        <fullName evidence="4">Unannotated protein</fullName>
    </submittedName>
</protein>
<dbReference type="InterPro" id="IPR012914">
    <property type="entry name" value="PucR_dom"/>
</dbReference>
<feature type="domain" description="PucR C-terminal helix-turn-helix" evidence="2">
    <location>
        <begin position="451"/>
        <end position="509"/>
    </location>
</feature>